<evidence type="ECO:0000313" key="3">
    <source>
        <dbReference type="EMBL" id="KKQ10474.1"/>
    </source>
</evidence>
<evidence type="ECO:0000259" key="2">
    <source>
        <dbReference type="Pfam" id="PF13439"/>
    </source>
</evidence>
<dbReference type="Proteomes" id="UP000034492">
    <property type="component" value="Unassembled WGS sequence"/>
</dbReference>
<dbReference type="SUPFAM" id="SSF53756">
    <property type="entry name" value="UDP-Glycosyltransferase/glycogen phosphorylase"/>
    <property type="match status" value="1"/>
</dbReference>
<dbReference type="Pfam" id="PF13439">
    <property type="entry name" value="Glyco_transf_4"/>
    <property type="match status" value="1"/>
</dbReference>
<evidence type="ECO:0000313" key="4">
    <source>
        <dbReference type="Proteomes" id="UP000034492"/>
    </source>
</evidence>
<name>A0A0G0HED2_9BACT</name>
<dbReference type="AlphaFoldDB" id="A0A0G0HED2"/>
<keyword evidence="3" id="KW-0808">Transferase</keyword>
<reference evidence="3 4" key="1">
    <citation type="journal article" date="2015" name="Nature">
        <title>rRNA introns, odd ribosomes, and small enigmatic genomes across a large radiation of phyla.</title>
        <authorList>
            <person name="Brown C.T."/>
            <person name="Hug L.A."/>
            <person name="Thomas B.C."/>
            <person name="Sharon I."/>
            <person name="Castelle C.J."/>
            <person name="Singh A."/>
            <person name="Wilkins M.J."/>
            <person name="Williams K.H."/>
            <person name="Banfield J.F."/>
        </authorList>
    </citation>
    <scope>NUCLEOTIDE SEQUENCE [LARGE SCALE GENOMIC DNA]</scope>
</reference>
<feature type="domain" description="Glycosyl transferase family 1" evidence="1">
    <location>
        <begin position="224"/>
        <end position="378"/>
    </location>
</feature>
<dbReference type="PANTHER" id="PTHR45947:SF3">
    <property type="entry name" value="SULFOQUINOVOSYL TRANSFERASE SQD2"/>
    <property type="match status" value="1"/>
</dbReference>
<gene>
    <name evidence="3" type="ORF">US19_C0004G0022</name>
</gene>
<evidence type="ECO:0000259" key="1">
    <source>
        <dbReference type="Pfam" id="PF00534"/>
    </source>
</evidence>
<organism evidence="3 4">
    <name type="scientific">Candidatus Daviesbacteria bacterium GW2011_GWB1_36_5</name>
    <dbReference type="NCBI Taxonomy" id="1618426"/>
    <lineage>
        <taxon>Bacteria</taxon>
        <taxon>Candidatus Daviesiibacteriota</taxon>
    </lineage>
</organism>
<protein>
    <submittedName>
        <fullName evidence="3">Glycosyl transferase, group 1</fullName>
    </submittedName>
</protein>
<feature type="domain" description="Glycosyltransferase subfamily 4-like N-terminal" evidence="2">
    <location>
        <begin position="17"/>
        <end position="194"/>
    </location>
</feature>
<dbReference type="InterPro" id="IPR028098">
    <property type="entry name" value="Glyco_trans_4-like_N"/>
</dbReference>
<proteinExistence type="predicted"/>
<dbReference type="GO" id="GO:0016757">
    <property type="term" value="F:glycosyltransferase activity"/>
    <property type="evidence" value="ECO:0007669"/>
    <property type="project" value="InterPro"/>
</dbReference>
<dbReference type="EMBL" id="LBSA01000004">
    <property type="protein sequence ID" value="KKQ10474.1"/>
    <property type="molecule type" value="Genomic_DNA"/>
</dbReference>
<dbReference type="Pfam" id="PF00534">
    <property type="entry name" value="Glycos_transf_1"/>
    <property type="match status" value="1"/>
</dbReference>
<comment type="caution">
    <text evidence="3">The sequence shown here is derived from an EMBL/GenBank/DDBJ whole genome shotgun (WGS) entry which is preliminary data.</text>
</comment>
<accession>A0A0G0HED2</accession>
<dbReference type="Gene3D" id="3.40.50.2000">
    <property type="entry name" value="Glycogen Phosphorylase B"/>
    <property type="match status" value="2"/>
</dbReference>
<dbReference type="InterPro" id="IPR001296">
    <property type="entry name" value="Glyco_trans_1"/>
</dbReference>
<dbReference type="PANTHER" id="PTHR45947">
    <property type="entry name" value="SULFOQUINOVOSYL TRANSFERASE SQD2"/>
    <property type="match status" value="1"/>
</dbReference>
<dbReference type="InterPro" id="IPR050194">
    <property type="entry name" value="Glycosyltransferase_grp1"/>
</dbReference>
<sequence length="399" mass="45592">MQNLKVALVHDYLIEFGGAERVLEALHEMYPEAPIFTAFLDLNGLGPHSGRVKKWDIKTSWLQNFPFGRKLISPFRIFAPSIFESFDLKDYDLVISSCNTYFSKAVITKPEALHISYIHTPPRYLYGYTTSFNYKKHWWTRIAGEIANHFLRIYDFETSQRPDILVANSKNVRERIKKFYRRDAIVIYPPVDIKKFYKQSFSARLQLADRRDSTVIYPPVQLEQVQSKKEKGKNYFLSLGRLVRGKGTEIIVEAAVKLNLPLKVAGSGPELERLKKLAGKSVEFLGEISDGDLPEIYANGKALIVASEDEDFGITSVEAQSAGTPVIAVKAGGYLESIIEGKTGEFFDKADVDSLIKVLETFDYKKYKSEDLKKNAERFSKEKFKKEIKDLIEKNLKQD</sequence>